<evidence type="ECO:0000256" key="2">
    <source>
        <dbReference type="ARBA" id="ARBA00024332"/>
    </source>
</evidence>
<dbReference type="PANTHER" id="PTHR20929:SF11">
    <property type="entry name" value="DYNEIN AXONEMAL INTERMEDIATE CHAIN 7"/>
    <property type="match status" value="1"/>
</dbReference>
<dbReference type="AlphaFoldDB" id="A0A9J6CDH1"/>
<feature type="chain" id="PRO_5039916625" evidence="5">
    <location>
        <begin position="18"/>
        <end position="1221"/>
    </location>
</feature>
<dbReference type="PRINTS" id="PR00947">
    <property type="entry name" value="CUTICLE"/>
</dbReference>
<keyword evidence="9" id="KW-1185">Reference proteome</keyword>
<evidence type="ECO:0000313" key="8">
    <source>
        <dbReference type="EMBL" id="KAG5679973.1"/>
    </source>
</evidence>
<evidence type="ECO:0000313" key="9">
    <source>
        <dbReference type="Proteomes" id="UP001107558"/>
    </source>
</evidence>
<dbReference type="GO" id="GO:0008017">
    <property type="term" value="F:microtubule binding"/>
    <property type="evidence" value="ECO:0007669"/>
    <property type="project" value="TreeGrafter"/>
</dbReference>
<gene>
    <name evidence="8" type="ORF">PVAND_009508</name>
</gene>
<reference evidence="8" key="1">
    <citation type="submission" date="2021-03" db="EMBL/GenBank/DDBJ databases">
        <title>Chromosome level genome of the anhydrobiotic midge Polypedilum vanderplanki.</title>
        <authorList>
            <person name="Yoshida Y."/>
            <person name="Kikawada T."/>
            <person name="Gusev O."/>
        </authorList>
    </citation>
    <scope>NUCLEOTIDE SEQUENCE</scope>
    <source>
        <strain evidence="8">NIAS01</strain>
        <tissue evidence="8">Whole body or cell culture</tissue>
    </source>
</reference>
<feature type="domain" description="CASC1 C-terminal" evidence="6">
    <location>
        <begin position="959"/>
        <end position="1135"/>
    </location>
</feature>
<comment type="similarity">
    <text evidence="2">Belongs to the DNAI7 family.</text>
</comment>
<dbReference type="PROSITE" id="PS51155">
    <property type="entry name" value="CHIT_BIND_RR_2"/>
    <property type="match status" value="1"/>
</dbReference>
<dbReference type="PROSITE" id="PS00233">
    <property type="entry name" value="CHIT_BIND_RR_1"/>
    <property type="match status" value="1"/>
</dbReference>
<evidence type="ECO:0000256" key="3">
    <source>
        <dbReference type="PROSITE-ProRule" id="PRU00497"/>
    </source>
</evidence>
<evidence type="ECO:0000256" key="4">
    <source>
        <dbReference type="SAM" id="Coils"/>
    </source>
</evidence>
<dbReference type="Pfam" id="PF12366">
    <property type="entry name" value="Casc1_C"/>
    <property type="match status" value="1"/>
</dbReference>
<keyword evidence="4" id="KW-0175">Coiled coil</keyword>
<evidence type="ECO:0000256" key="5">
    <source>
        <dbReference type="SAM" id="SignalP"/>
    </source>
</evidence>
<evidence type="ECO:0000256" key="1">
    <source>
        <dbReference type="ARBA" id="ARBA00022460"/>
    </source>
</evidence>
<dbReference type="InterPro" id="IPR031826">
    <property type="entry name" value="IC97/Casc1_N"/>
</dbReference>
<sequence>MKLVIALVFSFLSSTFSSPLPQDFEEEQYQFDEESLKQQGNLIPQGFAQQKQIEGPLPEELQQQPQVSLRTAKQSDFNNNGPSLVRYVYDFTGDGYKFTYELSDGTIRSEVGAYKDGADSEGNAVKILVVQGAYSYVANDGETYWVNYFADENGYKPETGKGVGGIKPGQDAEIDPNLLKSLVDLLKRFRNFKKSTQIEKLWKKYLTCDPIPDTKVPSIVRNFIYKFHTDYDEYCSKHLNWWVKCDERSLLIQDINVPDTRRLFIRQIREPTGKFYDKKLNFFMRVYESLEETLRKQKVSDEYLEDLKMIRDEMREIAFKFLDALTLDIIKHIDREMNSMTPLIANYTYASRDFIKFIWSFKDVTLPKNREKQRKIIMQPLNMIVTMSKVLDLENICVRAMWFKRDIFSDYCPSFLPPHKMEFQNLLAAIDNEMIVRTLMRNNRIEKMRKARTDYELKMEEIRKQQEEEEAAKKNSKKEMKEEFKKIKKKIIKMPVEPPIVDESTYVDVEEEYVEYENLKAEEERNSSSPQNLNLHEYEVNMRDYQILGGIFKIECLERPTQTKPVGDRIFIRINELSNVLKYQNFTHLYKESKLLQIKDERMSMYFSDKILEEQSQALAELTKVEIVLSDKIVWFEAPTVCRWEKWEDSEEFHQLDSKLQNYNLNYDEIVKNEQEKLFNAPSVDHYSKRTFDDFQIMANSDDTKIKLSDLIKHYLIPIMPEEFLNHYEKLELFENKQKAWRIYKEKEALKSSTANDHKEIKSASIEALITIDEFLKHFEKKHEQPKNLFPKSTDQRKIEVEQDVNVLKRVKEARKELRKAIKYEDIYNSALMEIPLKNEPTALSEFLNEIEEFKLKMIPIFKEIRKESEEKVEVKLPKEVKKGKKAKLKLSAKERLASVASRKSLAARRSTRFLRKIKKSSTSITNSSKEELSFIDNSSKGDDDDDQKLVLIPHFKGKWTTKDIYEVTYEESTKTLSFYTGKYGIFAFPTRKYLQLPFKSWECYPIITETERFVVMTIETQYTSLEFKITIDGFTFKILKPGRMPIQEIHKPIKFYDLKKLLISLNINIFPEVDASHYIDDNIIEKHHAMEFHTYKSIATFGLSYHFKYDKLNSIVNRRQTIINYKANYKPMNQIQKILITPLRVLSIINRLEERDDFGESSEQLPFEIFPHEQEFYPDPLTYLKSEVDKNEQRHNQKSFMVMWYMQTLFQNLRPLSFTK</sequence>
<proteinExistence type="inferred from homology"/>
<feature type="domain" description="IC97/Casc1 N-terminal" evidence="7">
    <location>
        <begin position="187"/>
        <end position="359"/>
    </location>
</feature>
<dbReference type="InterPro" id="IPR023247">
    <property type="entry name" value="IC97/Dnai7-like"/>
</dbReference>
<dbReference type="EMBL" id="JADBJN010000001">
    <property type="protein sequence ID" value="KAG5679973.1"/>
    <property type="molecule type" value="Genomic_DNA"/>
</dbReference>
<keyword evidence="1 3" id="KW-0193">Cuticle</keyword>
<dbReference type="OrthoDB" id="7737418at2759"/>
<dbReference type="Pfam" id="PF00379">
    <property type="entry name" value="Chitin_bind_4"/>
    <property type="match status" value="1"/>
</dbReference>
<protein>
    <submittedName>
        <fullName evidence="8">Uncharacterized protein</fullName>
    </submittedName>
</protein>
<organism evidence="8 9">
    <name type="scientific">Polypedilum vanderplanki</name>
    <name type="common">Sleeping chironomid midge</name>
    <dbReference type="NCBI Taxonomy" id="319348"/>
    <lineage>
        <taxon>Eukaryota</taxon>
        <taxon>Metazoa</taxon>
        <taxon>Ecdysozoa</taxon>
        <taxon>Arthropoda</taxon>
        <taxon>Hexapoda</taxon>
        <taxon>Insecta</taxon>
        <taxon>Pterygota</taxon>
        <taxon>Neoptera</taxon>
        <taxon>Endopterygota</taxon>
        <taxon>Diptera</taxon>
        <taxon>Nematocera</taxon>
        <taxon>Chironomoidea</taxon>
        <taxon>Chironomidae</taxon>
        <taxon>Chironominae</taxon>
        <taxon>Polypedilum</taxon>
        <taxon>Polypedilum</taxon>
    </lineage>
</organism>
<dbReference type="GO" id="GO:0042302">
    <property type="term" value="F:structural constituent of cuticle"/>
    <property type="evidence" value="ECO:0007669"/>
    <property type="project" value="UniProtKB-UniRule"/>
</dbReference>
<dbReference type="InterPro" id="IPR000618">
    <property type="entry name" value="Insect_cuticle"/>
</dbReference>
<comment type="caution">
    <text evidence="8">The sequence shown here is derived from an EMBL/GenBank/DDBJ whole genome shotgun (WGS) entry which is preliminary data.</text>
</comment>
<dbReference type="PANTHER" id="PTHR20929">
    <property type="entry name" value="LUNG ADENOMA SUSCEPTIBILITY 1-RELATED"/>
    <property type="match status" value="1"/>
</dbReference>
<evidence type="ECO:0000259" key="6">
    <source>
        <dbReference type="Pfam" id="PF12366"/>
    </source>
</evidence>
<dbReference type="InterPro" id="IPR031311">
    <property type="entry name" value="CHIT_BIND_RR_consensus"/>
</dbReference>
<dbReference type="InterPro" id="IPR022110">
    <property type="entry name" value="CASC1_C"/>
</dbReference>
<name>A0A9J6CDH1_POLVA</name>
<dbReference type="GO" id="GO:0048487">
    <property type="term" value="F:beta-tubulin binding"/>
    <property type="evidence" value="ECO:0007669"/>
    <property type="project" value="TreeGrafter"/>
</dbReference>
<dbReference type="Proteomes" id="UP001107558">
    <property type="component" value="Chromosome 1"/>
</dbReference>
<keyword evidence="5" id="KW-0732">Signal</keyword>
<evidence type="ECO:0000259" key="7">
    <source>
        <dbReference type="Pfam" id="PF15927"/>
    </source>
</evidence>
<feature type="signal peptide" evidence="5">
    <location>
        <begin position="1"/>
        <end position="17"/>
    </location>
</feature>
<accession>A0A9J6CDH1</accession>
<feature type="coiled-coil region" evidence="4">
    <location>
        <begin position="445"/>
        <end position="526"/>
    </location>
</feature>
<dbReference type="Pfam" id="PF15927">
    <property type="entry name" value="Casc1_N"/>
    <property type="match status" value="1"/>
</dbReference>